<dbReference type="FunCoup" id="D5GL17">
    <property type="interactions" value="90"/>
</dbReference>
<dbReference type="Proteomes" id="UP000006911">
    <property type="component" value="Unassembled WGS sequence"/>
</dbReference>
<dbReference type="HOGENOM" id="CLU_010289_2_0_1"/>
<evidence type="ECO:0000256" key="2">
    <source>
        <dbReference type="ARBA" id="ARBA00018426"/>
    </source>
</evidence>
<feature type="region of interest" description="Disordered" evidence="6">
    <location>
        <begin position="570"/>
        <end position="593"/>
    </location>
</feature>
<dbReference type="eggNOG" id="KOG2316">
    <property type="taxonomic scope" value="Eukaryota"/>
</dbReference>
<dbReference type="InterPro" id="IPR030662">
    <property type="entry name" value="DPH6/MJ0570"/>
</dbReference>
<dbReference type="EMBL" id="FN430344">
    <property type="protein sequence ID" value="CAZ85210.1"/>
    <property type="molecule type" value="Genomic_DNA"/>
</dbReference>
<dbReference type="InterPro" id="IPR035959">
    <property type="entry name" value="RutC-like_sf"/>
</dbReference>
<dbReference type="SUPFAM" id="SSF52402">
    <property type="entry name" value="Adenine nucleotide alpha hydrolases-like"/>
    <property type="match status" value="1"/>
</dbReference>
<protein>
    <recommendedName>
        <fullName evidence="2">Diphthine--ammonia ligase</fullName>
        <ecNumber evidence="1">6.3.1.14</ecNumber>
    </recommendedName>
    <alternativeName>
        <fullName evidence="3">Diphthamide synthase</fullName>
    </alternativeName>
    <alternativeName>
        <fullName evidence="4">Diphthamide synthetase</fullName>
    </alternativeName>
</protein>
<accession>D5GL17</accession>
<dbReference type="Pfam" id="PF01042">
    <property type="entry name" value="Ribonuc_L-PSP"/>
    <property type="match status" value="1"/>
</dbReference>
<dbReference type="CDD" id="cd06155">
    <property type="entry name" value="eu_AANH_C_1"/>
    <property type="match status" value="1"/>
</dbReference>
<dbReference type="InParanoid" id="D5GL17"/>
<sequence>MEVIALISGGKDSFFSLLHAIANGHKIVALANLRPPTTASDPITTHLPSTTPLTLLPSTPGTKDELDSFMYQTVGHTVLSLYPHALKIPLYRGAITGTSIDQNLSYAHSGERGDETEDLVPLLEHIITQHPGVKAVCTGAILSTYQRTRVESVCERLGLISLSYLWQREQAEILADMEAVGLDARIVKVAAVGLDPEEWLWENVTNARRRKMLDGLERKWGVHVAGEGGEYETVVVQGPGWRGRIEVPEEGREVVSTGGGVGHLKITKANFVLGEEVEEEAQQGGWVKDLRIPNIWDTEFEKILKTIISTLPETPLSPHPPSSLLPSPRLNSPPKPSVSIFSQTLFINNLTSPPPSPSTQQSITAETSSLLQTLSTHLAAHGTSFKHITTCTLLLRQMSHFPSINSTYSTYFTTPLPPSRICISVGDLLPLGVNIILSVTVDLPLPPFPLRRGLHVQSRSYWAPANIGPYSQSITSSRGWTSLAGMIPLVPASMELLNNAETREEVVNQAVLGLQHMWRVARAAEVTGFLGCVVFVTRCEVVGPVAEAWKGAWKGWRGEVGWKGLWSSISQSSPRMERGDDDDEEEEEEGGGVTLPLIIAQTSSLPRSSTSEWVGTAIDGPWLHRLQTAYNSSLSPPSSSLPRLHVTSQSTTYGPNAPYSPAGGLQTFCLPPSSPGALAIEIKKRIGVEQMEVGNATVYLSAGVASVGEFDVAWMECVGEAVGMQVVPVERVWDMEGREMGIGVTARLGGKEDF</sequence>
<dbReference type="InterPro" id="IPR002761">
    <property type="entry name" value="Diphthami_syn_dom"/>
</dbReference>
<dbReference type="RefSeq" id="XP_002841019.1">
    <property type="nucleotide sequence ID" value="XM_002840973.1"/>
</dbReference>
<feature type="region of interest" description="Disordered" evidence="6">
    <location>
        <begin position="311"/>
        <end position="331"/>
    </location>
</feature>
<dbReference type="GO" id="GO:0017183">
    <property type="term" value="P:protein histidyl modification to diphthamide"/>
    <property type="evidence" value="ECO:0007669"/>
    <property type="project" value="TreeGrafter"/>
</dbReference>
<evidence type="ECO:0000259" key="7">
    <source>
        <dbReference type="Pfam" id="PF01902"/>
    </source>
</evidence>
<dbReference type="STRING" id="656061.D5GL17"/>
<comment type="catalytic activity">
    <reaction evidence="5">
        <text>diphthine-[translation elongation factor 2] + NH4(+) + ATP = diphthamide-[translation elongation factor 2] + AMP + diphosphate + H(+)</text>
        <dbReference type="Rhea" id="RHEA:19753"/>
        <dbReference type="Rhea" id="RHEA-COMP:10172"/>
        <dbReference type="Rhea" id="RHEA-COMP:10174"/>
        <dbReference type="ChEBI" id="CHEBI:15378"/>
        <dbReference type="ChEBI" id="CHEBI:16692"/>
        <dbReference type="ChEBI" id="CHEBI:28938"/>
        <dbReference type="ChEBI" id="CHEBI:30616"/>
        <dbReference type="ChEBI" id="CHEBI:33019"/>
        <dbReference type="ChEBI" id="CHEBI:82696"/>
        <dbReference type="ChEBI" id="CHEBI:456215"/>
        <dbReference type="EC" id="6.3.1.14"/>
    </reaction>
</comment>
<dbReference type="GO" id="GO:0017178">
    <property type="term" value="F:diphthine-ammonia ligase activity"/>
    <property type="evidence" value="ECO:0007669"/>
    <property type="project" value="UniProtKB-EC"/>
</dbReference>
<organism evidence="8 9">
    <name type="scientific">Tuber melanosporum (strain Mel28)</name>
    <name type="common">Perigord black truffle</name>
    <dbReference type="NCBI Taxonomy" id="656061"/>
    <lineage>
        <taxon>Eukaryota</taxon>
        <taxon>Fungi</taxon>
        <taxon>Dikarya</taxon>
        <taxon>Ascomycota</taxon>
        <taxon>Pezizomycotina</taxon>
        <taxon>Pezizomycetes</taxon>
        <taxon>Pezizales</taxon>
        <taxon>Tuberaceae</taxon>
        <taxon>Tuber</taxon>
    </lineage>
</organism>
<evidence type="ECO:0000313" key="9">
    <source>
        <dbReference type="Proteomes" id="UP000006911"/>
    </source>
</evidence>
<evidence type="ECO:0000256" key="5">
    <source>
        <dbReference type="ARBA" id="ARBA00048108"/>
    </source>
</evidence>
<evidence type="ECO:0000313" key="8">
    <source>
        <dbReference type="EMBL" id="CAZ85210.1"/>
    </source>
</evidence>
<keyword evidence="9" id="KW-1185">Reference proteome</keyword>
<dbReference type="InterPro" id="IPR014729">
    <property type="entry name" value="Rossmann-like_a/b/a_fold"/>
</dbReference>
<dbReference type="PANTHER" id="PTHR12196">
    <property type="entry name" value="DOMAIN OF UNKNOWN FUNCTION 71 DUF71 -CONTAINING PROTEIN"/>
    <property type="match status" value="1"/>
</dbReference>
<dbReference type="GeneID" id="9185804"/>
<dbReference type="InterPro" id="IPR006175">
    <property type="entry name" value="YjgF/YER057c/UK114"/>
</dbReference>
<name>D5GL17_TUBMM</name>
<proteinExistence type="predicted"/>
<reference evidence="8 9" key="1">
    <citation type="journal article" date="2010" name="Nature">
        <title>Perigord black truffle genome uncovers evolutionary origins and mechanisms of symbiosis.</title>
        <authorList>
            <person name="Martin F."/>
            <person name="Kohler A."/>
            <person name="Murat C."/>
            <person name="Balestrini R."/>
            <person name="Coutinho P.M."/>
            <person name="Jaillon O."/>
            <person name="Montanini B."/>
            <person name="Morin E."/>
            <person name="Noel B."/>
            <person name="Percudani R."/>
            <person name="Porcel B."/>
            <person name="Rubini A."/>
            <person name="Amicucci A."/>
            <person name="Amselem J."/>
            <person name="Anthouard V."/>
            <person name="Arcioni S."/>
            <person name="Artiguenave F."/>
            <person name="Aury J.M."/>
            <person name="Ballario P."/>
            <person name="Bolchi A."/>
            <person name="Brenna A."/>
            <person name="Brun A."/>
            <person name="Buee M."/>
            <person name="Cantarel B."/>
            <person name="Chevalier G."/>
            <person name="Couloux A."/>
            <person name="Da Silva C."/>
            <person name="Denoeud F."/>
            <person name="Duplessis S."/>
            <person name="Ghignone S."/>
            <person name="Hilselberger B."/>
            <person name="Iotti M."/>
            <person name="Marcais B."/>
            <person name="Mello A."/>
            <person name="Miranda M."/>
            <person name="Pacioni G."/>
            <person name="Quesneville H."/>
            <person name="Riccioni C."/>
            <person name="Ruotolo R."/>
            <person name="Splivallo R."/>
            <person name="Stocchi V."/>
            <person name="Tisserant E."/>
            <person name="Viscomi A.R."/>
            <person name="Zambonelli A."/>
            <person name="Zampieri E."/>
            <person name="Henrissat B."/>
            <person name="Lebrun M.H."/>
            <person name="Paolocci F."/>
            <person name="Bonfante P."/>
            <person name="Ottonello S."/>
            <person name="Wincker P."/>
        </authorList>
    </citation>
    <scope>NUCLEOTIDE SEQUENCE [LARGE SCALE GENOMIC DNA]</scope>
    <source>
        <strain evidence="8 9">Mel28</strain>
    </source>
</reference>
<dbReference type="KEGG" id="tml:GSTUM_00009914001"/>
<gene>
    <name evidence="8" type="ORF">GSTUM_00009914001</name>
</gene>
<dbReference type="AlphaFoldDB" id="D5GL17"/>
<evidence type="ECO:0000256" key="4">
    <source>
        <dbReference type="ARBA" id="ARBA00031552"/>
    </source>
</evidence>
<dbReference type="OMA" id="HCRLAQS"/>
<dbReference type="Gene3D" id="3.90.1490.10">
    <property type="entry name" value="putative n-type atp pyrophosphatase, domain 2"/>
    <property type="match status" value="1"/>
</dbReference>
<dbReference type="CDD" id="cd01994">
    <property type="entry name" value="AANH_PF0828-like"/>
    <property type="match status" value="1"/>
</dbReference>
<dbReference type="NCBIfam" id="TIGR00290">
    <property type="entry name" value="MJ0570_dom"/>
    <property type="match status" value="1"/>
</dbReference>
<feature type="compositionally biased region" description="Acidic residues" evidence="6">
    <location>
        <begin position="579"/>
        <end position="590"/>
    </location>
</feature>
<dbReference type="Pfam" id="PF01902">
    <property type="entry name" value="Diphthami_syn_2"/>
    <property type="match status" value="1"/>
</dbReference>
<dbReference type="EC" id="6.3.1.14" evidence="1"/>
<dbReference type="Gene3D" id="3.40.50.620">
    <property type="entry name" value="HUPs"/>
    <property type="match status" value="1"/>
</dbReference>
<dbReference type="Gene3D" id="3.30.1330.40">
    <property type="entry name" value="RutC-like"/>
    <property type="match status" value="2"/>
</dbReference>
<dbReference type="eggNOG" id="KOG2317">
    <property type="taxonomic scope" value="Eukaryota"/>
</dbReference>
<dbReference type="SUPFAM" id="SSF55298">
    <property type="entry name" value="YjgF-like"/>
    <property type="match status" value="2"/>
</dbReference>
<evidence type="ECO:0000256" key="3">
    <source>
        <dbReference type="ARBA" id="ARBA00029814"/>
    </source>
</evidence>
<evidence type="ECO:0000256" key="1">
    <source>
        <dbReference type="ARBA" id="ARBA00012089"/>
    </source>
</evidence>
<evidence type="ECO:0000256" key="6">
    <source>
        <dbReference type="SAM" id="MobiDB-lite"/>
    </source>
</evidence>
<feature type="domain" description="Diphthamide synthase" evidence="7">
    <location>
        <begin position="108"/>
        <end position="268"/>
    </location>
</feature>
<dbReference type="PANTHER" id="PTHR12196:SF2">
    <property type="entry name" value="DIPHTHINE--AMMONIA LIGASE"/>
    <property type="match status" value="1"/>
</dbReference>